<feature type="compositionally biased region" description="Low complexity" evidence="8">
    <location>
        <begin position="741"/>
        <end position="754"/>
    </location>
</feature>
<dbReference type="InterPro" id="IPR038765">
    <property type="entry name" value="Papain-like_cys_pep_sf"/>
</dbReference>
<feature type="compositionally biased region" description="Polar residues" evidence="8">
    <location>
        <begin position="1125"/>
        <end position="1134"/>
    </location>
</feature>
<evidence type="ECO:0000256" key="8">
    <source>
        <dbReference type="SAM" id="MobiDB-lite"/>
    </source>
</evidence>
<name>F2U8I9_SALR5</name>
<keyword evidence="11" id="KW-1185">Reference proteome</keyword>
<evidence type="ECO:0000313" key="11">
    <source>
        <dbReference type="Proteomes" id="UP000007799"/>
    </source>
</evidence>
<feature type="compositionally biased region" description="Pro residues" evidence="8">
    <location>
        <begin position="225"/>
        <end position="234"/>
    </location>
</feature>
<reference evidence="10" key="1">
    <citation type="submission" date="2009-08" db="EMBL/GenBank/DDBJ databases">
        <title>Annotation of Salpingoeca rosetta.</title>
        <authorList>
            <consortium name="The Broad Institute Genome Sequencing Platform"/>
            <person name="Russ C."/>
            <person name="Cuomo C."/>
            <person name="Burger G."/>
            <person name="Gray M.W."/>
            <person name="Holland P.W.H."/>
            <person name="King N."/>
            <person name="Lang F.B.F."/>
            <person name="Roger A.J."/>
            <person name="Ruiz-Trillo I."/>
            <person name="Young S.K."/>
            <person name="Zeng Q."/>
            <person name="Gargeya S."/>
            <person name="Alvarado L."/>
            <person name="Berlin A."/>
            <person name="Chapman S.B."/>
            <person name="Chen Z."/>
            <person name="Freedman E."/>
            <person name="Gellesch M."/>
            <person name="Goldberg J."/>
            <person name="Griggs A."/>
            <person name="Gujja S."/>
            <person name="Heilman E."/>
            <person name="Heiman D."/>
            <person name="Howarth C."/>
            <person name="Mehta T."/>
            <person name="Neiman D."/>
            <person name="Pearson M."/>
            <person name="Roberts A."/>
            <person name="Saif S."/>
            <person name="Shea T."/>
            <person name="Shenoy N."/>
            <person name="Sisk P."/>
            <person name="Stolte C."/>
            <person name="Sykes S."/>
            <person name="White J."/>
            <person name="Yandava C."/>
            <person name="Haas B."/>
            <person name="Nusbaum C."/>
            <person name="Birren B."/>
        </authorList>
    </citation>
    <scope>NUCLEOTIDE SEQUENCE [LARGE SCALE GENOMIC DNA]</scope>
    <source>
        <strain evidence="10">ATCC 50818</strain>
    </source>
</reference>
<feature type="domain" description="USP" evidence="9">
    <location>
        <begin position="1240"/>
        <end position="1572"/>
    </location>
</feature>
<feature type="compositionally biased region" description="Low complexity" evidence="8">
    <location>
        <begin position="998"/>
        <end position="1027"/>
    </location>
</feature>
<dbReference type="GO" id="GO:0016579">
    <property type="term" value="P:protein deubiquitination"/>
    <property type="evidence" value="ECO:0007669"/>
    <property type="project" value="InterPro"/>
</dbReference>
<dbReference type="GO" id="GO:0004843">
    <property type="term" value="F:cysteine-type deubiquitinase activity"/>
    <property type="evidence" value="ECO:0007669"/>
    <property type="project" value="UniProtKB-EC"/>
</dbReference>
<feature type="region of interest" description="Disordered" evidence="8">
    <location>
        <begin position="523"/>
        <end position="588"/>
    </location>
</feature>
<feature type="compositionally biased region" description="Low complexity" evidence="8">
    <location>
        <begin position="235"/>
        <end position="252"/>
    </location>
</feature>
<organism evidence="11">
    <name type="scientific">Salpingoeca rosetta (strain ATCC 50818 / BSB-021)</name>
    <dbReference type="NCBI Taxonomy" id="946362"/>
    <lineage>
        <taxon>Eukaryota</taxon>
        <taxon>Choanoflagellata</taxon>
        <taxon>Craspedida</taxon>
        <taxon>Salpingoecidae</taxon>
        <taxon>Salpingoeca</taxon>
    </lineage>
</organism>
<dbReference type="EC" id="3.4.19.12" evidence="3"/>
<dbReference type="CDD" id="cd02674">
    <property type="entry name" value="Peptidase_C19R"/>
    <property type="match status" value="1"/>
</dbReference>
<evidence type="ECO:0000256" key="1">
    <source>
        <dbReference type="ARBA" id="ARBA00000707"/>
    </source>
</evidence>
<feature type="compositionally biased region" description="Pro residues" evidence="8">
    <location>
        <begin position="191"/>
        <end position="207"/>
    </location>
</feature>
<dbReference type="InterPro" id="IPR001394">
    <property type="entry name" value="Peptidase_C19_UCH"/>
</dbReference>
<evidence type="ECO:0000256" key="6">
    <source>
        <dbReference type="ARBA" id="ARBA00022801"/>
    </source>
</evidence>
<feature type="compositionally biased region" description="Low complexity" evidence="8">
    <location>
        <begin position="1079"/>
        <end position="1108"/>
    </location>
</feature>
<evidence type="ECO:0000259" key="9">
    <source>
        <dbReference type="PROSITE" id="PS50235"/>
    </source>
</evidence>
<dbReference type="PROSITE" id="PS50235">
    <property type="entry name" value="USP_3"/>
    <property type="match status" value="1"/>
</dbReference>
<evidence type="ECO:0000256" key="7">
    <source>
        <dbReference type="ARBA" id="ARBA00022807"/>
    </source>
</evidence>
<dbReference type="EMBL" id="GL832964">
    <property type="protein sequence ID" value="EGD72697.1"/>
    <property type="molecule type" value="Genomic_DNA"/>
</dbReference>
<evidence type="ECO:0000256" key="5">
    <source>
        <dbReference type="ARBA" id="ARBA00022786"/>
    </source>
</evidence>
<dbReference type="InterPro" id="IPR028889">
    <property type="entry name" value="USP"/>
</dbReference>
<feature type="compositionally biased region" description="Gly residues" evidence="8">
    <location>
        <begin position="370"/>
        <end position="381"/>
    </location>
</feature>
<evidence type="ECO:0000256" key="4">
    <source>
        <dbReference type="ARBA" id="ARBA00022670"/>
    </source>
</evidence>
<dbReference type="OrthoDB" id="265776at2759"/>
<protein>
    <recommendedName>
        <fullName evidence="3">ubiquitinyl hydrolase 1</fullName>
        <ecNumber evidence="3">3.4.19.12</ecNumber>
    </recommendedName>
</protein>
<dbReference type="SUPFAM" id="SSF54001">
    <property type="entry name" value="Cysteine proteinases"/>
    <property type="match status" value="1"/>
</dbReference>
<proteinExistence type="inferred from homology"/>
<comment type="catalytic activity">
    <reaction evidence="1">
        <text>Thiol-dependent hydrolysis of ester, thioester, amide, peptide and isopeptide bonds formed by the C-terminal Gly of ubiquitin (a 76-residue protein attached to proteins as an intracellular targeting signal).</text>
        <dbReference type="EC" id="3.4.19.12"/>
    </reaction>
</comment>
<dbReference type="PROSITE" id="PS00972">
    <property type="entry name" value="USP_1"/>
    <property type="match status" value="1"/>
</dbReference>
<sequence>MKCESFEQLRDKAEQSIDKLFDDKGVARFFAHAQKLAELGKKEKDDEMALFHFYRAIYLLTRIQQSKTYKAKKDALGPQMAKAMPVFDMAASNVERLKKIVKDKYAQEAEKRARARAKQEQPNMSAEEEAFLDMFPSVPDEHIVDGVSTGRLSHSHDEIHQWVHGRPMDTTAPDADTVASNDVFSDGAALPPAPPPASQSPSTPPTTSPSSILQPTHSHPTTPASNPPLHPMQPTPSSAPTAPSASTANAASGQGGDSNFLVDLGWPPSSSTQPPPPQQPSPSSSSSAATGAHQPLISLDNGGDAGDGGASAPEHRPQPPASSQSPASPLHSPAASTTLIPLSPTADQATTAAVTDGSAASDMLDATTTNGGGRDGSGSGSAGALFVSPEEFHAIMNTCLVVDLRSHSRFRMAAISPLLTSVDCVNIPGEDMREGMSADDVRSLVRNHGSVRAFDRRNSYKRIVLVTEGDEDSRRTDTGPIKWFTDALVHYGGAEELTVPMCVLKGGYREHYHMYPSDCSGAPLDTVRQSPRTRNPVSFDVPSIPEPKAKQRPKPTTAASAAATAAVTASRGAQQSLPSAHTHGDLSRNVGAAAVDDTTRAGNGDEDVLESPYRLHRQVLQAHQEEEERRERKRREEEEERRRRMQAEEEERKMRKQREQEEEEEERRRRRRKQAAEEERIRKQQQQMEEAERKRRMMMEEEEVEDRRRRAGVLPGTSDGDAVRPGLPARSLSSTAAVAWPQTPAQQQLPALPSASPPPLARTVGAEGVPAAGPLPPAPHAPPAPHVARMAASEGAVRDVGAEGVDDSSAGKRKPTRPPPAPPAGRVLTKPSTPQQPQRVDKNKGGGDGGHARVQPDALPALRPAARAIEQDDVNCDDGGTSGSGGDDHAPSSPPSSSSPLPPPYSDAVTAKYDLPARDVGAVGLDHAGGDGTTVTPSAPSTLRSTAPAPQTAGSHPTHATTTQQQQKQERAALEAKAKLRMENGKVVYPPKVPDAPKPVVDATPPRTVGASGMDTSDSSGSGGHSSNSDHSRSSSDGGAPSLRAGRRGRVKPYTAISAVQASRNANKPPARAPPTPPVVHVSTTGPHSSRSSSSTSSVSSGDSANGVNDASTDGDSHRDRYLRSFQNRTNNAHSNSNGSRNGSGGRVAPPNKPPPKPLSYAPPHARARARARTTDDLPRRSAATLDNGSMTAGGGVRKPLVDRSTKPRAALSVGRCRPELTVPRMQSMRLIQSSYPISTGLKNLGNTCYMNAVLQCLAHTKQLATYFVQKRYRNHLNRRSKFGCKGEVAEELAELLTVLTSRQYRHLSPSMFKEVFASYCPQFAGYDQQDCQEFASMLLDKLHEDLNRVVAKPPAKDLDLSGMDAVRAGNEAWKQCIARDNSIITDLFQGQFRSVTRCNTCRYESATYSPFTSLSLPVPPHGRYSLHHCIRLFSRQENMTGNNQWKCPKCKAYRDAIKFMGIWRLPRCLLIHLKRFYFNGPFRDKINTMIDFPQNLQLGKDDVMSFSRPEQRENYSLYAVANHYGTLTGGHYIAFAKHAGRWEKYDDSVVSPMAPQQVVTPAAYVLFYSSLDL</sequence>
<dbReference type="GeneID" id="16075102"/>
<dbReference type="Proteomes" id="UP000007799">
    <property type="component" value="Unassembled WGS sequence"/>
</dbReference>
<keyword evidence="4" id="KW-0645">Protease</keyword>
<feature type="compositionally biased region" description="Low complexity" evidence="8">
    <location>
        <begin position="556"/>
        <end position="570"/>
    </location>
</feature>
<keyword evidence="6" id="KW-0378">Hydrolase</keyword>
<gene>
    <name evidence="10" type="ORF">PTSG_04426</name>
</gene>
<feature type="region of interest" description="Disordered" evidence="8">
    <location>
        <begin position="166"/>
        <end position="338"/>
    </location>
</feature>
<evidence type="ECO:0000313" key="10">
    <source>
        <dbReference type="EMBL" id="EGD72697.1"/>
    </source>
</evidence>
<dbReference type="GO" id="GO:0006508">
    <property type="term" value="P:proteolysis"/>
    <property type="evidence" value="ECO:0007669"/>
    <property type="project" value="UniProtKB-KW"/>
</dbReference>
<feature type="compositionally biased region" description="Basic and acidic residues" evidence="8">
    <location>
        <begin position="968"/>
        <end position="984"/>
    </location>
</feature>
<dbReference type="STRING" id="946362.F2U8I9"/>
<keyword evidence="5" id="KW-0833">Ubl conjugation pathway</keyword>
<dbReference type="RefSeq" id="XP_004994520.1">
    <property type="nucleotide sequence ID" value="XM_004994463.1"/>
</dbReference>
<dbReference type="InterPro" id="IPR050185">
    <property type="entry name" value="Ub_carboxyl-term_hydrolase"/>
</dbReference>
<keyword evidence="7" id="KW-0788">Thiol protease</keyword>
<dbReference type="eggNOG" id="KOG1868">
    <property type="taxonomic scope" value="Eukaryota"/>
</dbReference>
<feature type="compositionally biased region" description="Pro residues" evidence="8">
    <location>
        <begin position="773"/>
        <end position="785"/>
    </location>
</feature>
<dbReference type="InParanoid" id="F2U8I9"/>
<evidence type="ECO:0000256" key="3">
    <source>
        <dbReference type="ARBA" id="ARBA00012759"/>
    </source>
</evidence>
<feature type="compositionally biased region" description="Low complexity" evidence="8">
    <location>
        <begin position="858"/>
        <end position="868"/>
    </location>
</feature>
<dbReference type="Gene3D" id="1.20.58.80">
    <property type="entry name" value="Phosphotransferase system, lactose/cellobiose-type IIA subunit"/>
    <property type="match status" value="1"/>
</dbReference>
<dbReference type="PANTHER" id="PTHR21646">
    <property type="entry name" value="UBIQUITIN CARBOXYL-TERMINAL HYDROLASE"/>
    <property type="match status" value="1"/>
</dbReference>
<feature type="compositionally biased region" description="Low complexity" evidence="8">
    <location>
        <begin position="321"/>
        <end position="336"/>
    </location>
</feature>
<feature type="region of interest" description="Disordered" evidence="8">
    <location>
        <begin position="921"/>
        <end position="1211"/>
    </location>
</feature>
<dbReference type="Gene3D" id="3.40.250.10">
    <property type="entry name" value="Rhodanese-like domain"/>
    <property type="match status" value="1"/>
</dbReference>
<feature type="compositionally biased region" description="Polar residues" evidence="8">
    <location>
        <begin position="933"/>
        <end position="959"/>
    </location>
</feature>
<feature type="region of interest" description="Disordered" evidence="8">
    <location>
        <begin position="619"/>
        <end position="909"/>
    </location>
</feature>
<accession>F2U8I9</accession>
<feature type="region of interest" description="Disordered" evidence="8">
    <location>
        <begin position="362"/>
        <end position="382"/>
    </location>
</feature>
<dbReference type="InterPro" id="IPR036873">
    <property type="entry name" value="Rhodanese-like_dom_sf"/>
</dbReference>
<feature type="compositionally biased region" description="Basic and acidic residues" evidence="8">
    <location>
        <begin position="690"/>
        <end position="699"/>
    </location>
</feature>
<dbReference type="PROSITE" id="PS00973">
    <property type="entry name" value="USP_2"/>
    <property type="match status" value="1"/>
</dbReference>
<dbReference type="SUPFAM" id="SSF52821">
    <property type="entry name" value="Rhodanese/Cell cycle control phosphatase"/>
    <property type="match status" value="1"/>
</dbReference>
<dbReference type="Gene3D" id="3.90.70.10">
    <property type="entry name" value="Cysteine proteinases"/>
    <property type="match status" value="1"/>
</dbReference>
<dbReference type="Pfam" id="PF00443">
    <property type="entry name" value="UCH"/>
    <property type="match status" value="1"/>
</dbReference>
<feature type="compositionally biased region" description="Basic and acidic residues" evidence="8">
    <location>
        <begin position="623"/>
        <end position="659"/>
    </location>
</feature>
<dbReference type="InterPro" id="IPR018200">
    <property type="entry name" value="USP_CS"/>
</dbReference>
<dbReference type="KEGG" id="sre:PTSG_04426"/>
<evidence type="ECO:0000256" key="2">
    <source>
        <dbReference type="ARBA" id="ARBA00009085"/>
    </source>
</evidence>
<feature type="compositionally biased region" description="Polar residues" evidence="8">
    <location>
        <begin position="527"/>
        <end position="536"/>
    </location>
</feature>
<dbReference type="PANTHER" id="PTHR21646:SF24">
    <property type="entry name" value="UBIQUITIN CARBOXYL-TERMINAL HYDROLASE"/>
    <property type="match status" value="1"/>
</dbReference>
<comment type="similarity">
    <text evidence="2">Belongs to the peptidase C19 family.</text>
</comment>